<protein>
    <submittedName>
        <fullName evidence="1">Uncharacterized protein</fullName>
    </submittedName>
</protein>
<sequence length="91" mass="10969">MKYHITPKQAKEITEEQFYSMFNEIVPRNDWANYHHKKMTIGKMIDYLDKVIVRKCNLDKKWYVILLDDNQFCGNELTDALWEAIKAELNQ</sequence>
<dbReference type="EMBL" id="JBHTLU010000012">
    <property type="protein sequence ID" value="MFD1219647.1"/>
    <property type="molecule type" value="Genomic_DNA"/>
</dbReference>
<organism evidence="1 2">
    <name type="scientific">Paenibacillus vulneris</name>
    <dbReference type="NCBI Taxonomy" id="1133364"/>
    <lineage>
        <taxon>Bacteria</taxon>
        <taxon>Bacillati</taxon>
        <taxon>Bacillota</taxon>
        <taxon>Bacilli</taxon>
        <taxon>Bacillales</taxon>
        <taxon>Paenibacillaceae</taxon>
        <taxon>Paenibacillus</taxon>
    </lineage>
</organism>
<proteinExistence type="predicted"/>
<reference evidence="2" key="1">
    <citation type="journal article" date="2019" name="Int. J. Syst. Evol. Microbiol.">
        <title>The Global Catalogue of Microorganisms (GCM) 10K type strain sequencing project: providing services to taxonomists for standard genome sequencing and annotation.</title>
        <authorList>
            <consortium name="The Broad Institute Genomics Platform"/>
            <consortium name="The Broad Institute Genome Sequencing Center for Infectious Disease"/>
            <person name="Wu L."/>
            <person name="Ma J."/>
        </authorList>
    </citation>
    <scope>NUCLEOTIDE SEQUENCE [LARGE SCALE GENOMIC DNA]</scope>
    <source>
        <strain evidence="2">CCUG 53270</strain>
    </source>
</reference>
<dbReference type="RefSeq" id="WP_345594863.1">
    <property type="nucleotide sequence ID" value="NZ_BAABJG010000055.1"/>
</dbReference>
<dbReference type="Proteomes" id="UP001597180">
    <property type="component" value="Unassembled WGS sequence"/>
</dbReference>
<evidence type="ECO:0000313" key="1">
    <source>
        <dbReference type="EMBL" id="MFD1219647.1"/>
    </source>
</evidence>
<evidence type="ECO:0000313" key="2">
    <source>
        <dbReference type="Proteomes" id="UP001597180"/>
    </source>
</evidence>
<accession>A0ABW3UHB7</accession>
<gene>
    <name evidence="1" type="ORF">ACFQ4B_05920</name>
</gene>
<keyword evidence="2" id="KW-1185">Reference proteome</keyword>
<name>A0ABW3UHB7_9BACL</name>
<comment type="caution">
    <text evidence="1">The sequence shown here is derived from an EMBL/GenBank/DDBJ whole genome shotgun (WGS) entry which is preliminary data.</text>
</comment>